<dbReference type="Proteomes" id="UP001530377">
    <property type="component" value="Unassembled WGS sequence"/>
</dbReference>
<keyword evidence="10" id="KW-1185">Reference proteome</keyword>
<dbReference type="Pfam" id="PF11262">
    <property type="entry name" value="Tho2"/>
    <property type="match status" value="1"/>
</dbReference>
<feature type="domain" description="THO complex subunitTHOC2 C-terminal" evidence="6">
    <location>
        <begin position="884"/>
        <end position="1218"/>
    </location>
</feature>
<dbReference type="EMBL" id="JALLPB020000412">
    <property type="protein sequence ID" value="KAL3809395.1"/>
    <property type="molecule type" value="Genomic_DNA"/>
</dbReference>
<evidence type="ECO:0000259" key="6">
    <source>
        <dbReference type="Pfam" id="PF11262"/>
    </source>
</evidence>
<evidence type="ECO:0000313" key="10">
    <source>
        <dbReference type="Proteomes" id="UP001530377"/>
    </source>
</evidence>
<dbReference type="InterPro" id="IPR021418">
    <property type="entry name" value="THO_THOC2_C"/>
</dbReference>
<comment type="caution">
    <text evidence="9">The sequence shown here is derived from an EMBL/GenBank/DDBJ whole genome shotgun (WGS) entry which is preliminary data.</text>
</comment>
<feature type="region of interest" description="Disordered" evidence="5">
    <location>
        <begin position="1239"/>
        <end position="1294"/>
    </location>
</feature>
<sequence>MPSLQGTLELTHLEGVGLLPPAPPPPPTQGAPAARKRGGAPAAADTPASFANKRLKKMNTDMYYRQSKMDNNAVAASLASVGEGDDSCGGSGVDGWWGLDRIRSAMVDCSRREGGGKGGGLTNVRSLLTIIRELDGGGRKDEDENENGGGVTNCRRGRAVAHLLGFKYRSYAARHAVAAAAGGGNSIGVAADGAVASPSIPATVSAPASGGNVVFPRSLHLSVAYLCARGILDPHDLIPHLVVANTAIDAQATASATAGTKVATTLMVAHGAHCVAAVERLRRLGVVSLNAKNQGDGRASNDHAPPAAVSAIFAHPSFENDPAVVIFRALLALAGNWDVAAAFLAHAAHGPSFAAKVIDSRVGDAVVAEMRSEMDSAVSAACTLSEGVASDVCAWVENAIEETAQFNGNGTGGRRGSSFPSSMASLLAKDATLAEISSVLLEPLLALARSGRIRANPNLYIKLCRLFARKLTKINPESIDDDTFSVLSTFLVPSMSLFQSDTVLPGELWAVLNNLPYQLRYKLYSVWHRPGLEKVSLRIISSADVRAGKVLKPLNNIESEIETGIAARYVLKRISKENIIVMGRKLAKTSHNNPLVVFTDILSKIESYDNMILMMVDTFQFVTKLGLDVMGYCLLVSLGGGEDAGQKNRTKMGGLNTEQWLSSLETFTGAFYKKFPFVEMRGILMYITKRLKEGHASELGILRSLIKTVGGYGFVDYDSTASLSDLQLDGRRGSRLLKRETSSFGVVEDVNREASHQLRSVLQGGDLGVIILIFLSHIRSRVLYSKSSDTVKQHVKVIGNMYDNCEAVMCLLLEYLSDSSDDSTAKEKYAASMPSLSDLHKKYGVDTAVAWMLSRPLVKPTYLSSTASTPSSESLTLFPEVASKHITPTMFETFYTLAIYDISCPDDRYSLDIERLKKDCDRLIQLQQGGEAARGQMSMLAAAAAAAGGNYDQIRQATAFTKTHAMQLDRLKSNVEQLSNDFQRQQNRCNLVLTKLEANRKLLIESEVDDSMNDSFASAFMTYCLYQRFLLSPEDALYCAHFVKLLHKIKLPGFPTIELIDNIVNSVIGSLYCMTEDEAGNLSIFLNEIWKSVNSWRYDNDAFASELKDSPGSRLSKVFAEKTGFHHHALTGGITHDDYKSLYNQWHKKIGSAAIGCLESAEYMHTRAALIVLSRIVSVFPTQPKIGERILKTLAPLQSEDNERPDIRATAQGYCSQLIKARDEGMWKEENVAVTRARQEREKMKAEEKKKRLAERHEEMKKETEMISRQLHEDGRDGWRQDRRDGREERGRPWGMDLRHTRKNLGSPTVALGSDDRGWIAKYGIAIGVIGRQRVGIIRGRVVSPEGKEESEVGLQNRAKTPNVRIKNELVVTLVGHHHVDLALTSSRVVAGEGAEELAVLTE</sequence>
<dbReference type="Pfam" id="PF11732">
    <property type="entry name" value="Thoc2"/>
    <property type="match status" value="1"/>
</dbReference>
<evidence type="ECO:0000256" key="2">
    <source>
        <dbReference type="ARBA" id="ARBA00007857"/>
    </source>
</evidence>
<proteinExistence type="inferred from homology"/>
<evidence type="ECO:0000259" key="8">
    <source>
        <dbReference type="Pfam" id="PF16134"/>
    </source>
</evidence>
<reference evidence="9 10" key="1">
    <citation type="submission" date="2024-10" db="EMBL/GenBank/DDBJ databases">
        <title>Updated reference genomes for cyclostephanoid diatoms.</title>
        <authorList>
            <person name="Roberts W.R."/>
            <person name="Alverson A.J."/>
        </authorList>
    </citation>
    <scope>NUCLEOTIDE SEQUENCE [LARGE SCALE GENOMIC DNA]</scope>
    <source>
        <strain evidence="9 10">AJA228-03</strain>
    </source>
</reference>
<dbReference type="InterPro" id="IPR032302">
    <property type="entry name" value="THOC2_N"/>
</dbReference>
<dbReference type="InterPro" id="IPR040007">
    <property type="entry name" value="Tho2"/>
</dbReference>
<dbReference type="InterPro" id="IPR021726">
    <property type="entry name" value="THO_THOC2_N"/>
</dbReference>
<feature type="compositionally biased region" description="Basic and acidic residues" evidence="5">
    <location>
        <begin position="1239"/>
        <end position="1292"/>
    </location>
</feature>
<comment type="similarity">
    <text evidence="2">Belongs to the THOC2 family.</text>
</comment>
<dbReference type="PANTHER" id="PTHR21597:SF0">
    <property type="entry name" value="THO COMPLEX SUBUNIT 2"/>
    <property type="match status" value="1"/>
</dbReference>
<keyword evidence="4" id="KW-0539">Nucleus</keyword>
<evidence type="ECO:0000256" key="3">
    <source>
        <dbReference type="ARBA" id="ARBA00019596"/>
    </source>
</evidence>
<evidence type="ECO:0000256" key="4">
    <source>
        <dbReference type="ARBA" id="ARBA00023242"/>
    </source>
</evidence>
<dbReference type="GO" id="GO:0005634">
    <property type="term" value="C:nucleus"/>
    <property type="evidence" value="ECO:0007669"/>
    <property type="project" value="UniProtKB-SubCell"/>
</dbReference>
<feature type="domain" description="THO complex subunitTHOC2 N-terminal" evidence="7">
    <location>
        <begin position="586"/>
        <end position="664"/>
    </location>
</feature>
<organism evidence="9 10">
    <name type="scientific">Cyclostephanos tholiformis</name>
    <dbReference type="NCBI Taxonomy" id="382380"/>
    <lineage>
        <taxon>Eukaryota</taxon>
        <taxon>Sar</taxon>
        <taxon>Stramenopiles</taxon>
        <taxon>Ochrophyta</taxon>
        <taxon>Bacillariophyta</taxon>
        <taxon>Coscinodiscophyceae</taxon>
        <taxon>Thalassiosirophycidae</taxon>
        <taxon>Stephanodiscales</taxon>
        <taxon>Stephanodiscaceae</taxon>
        <taxon>Cyclostephanos</taxon>
    </lineage>
</organism>
<feature type="region of interest" description="Disordered" evidence="5">
    <location>
        <begin position="15"/>
        <end position="47"/>
    </location>
</feature>
<dbReference type="Pfam" id="PF16134">
    <property type="entry name" value="THOC2_N"/>
    <property type="match status" value="1"/>
</dbReference>
<evidence type="ECO:0000313" key="9">
    <source>
        <dbReference type="EMBL" id="KAL3809395.1"/>
    </source>
</evidence>
<feature type="domain" description="THO complex subunit 2 N-terminal" evidence="8">
    <location>
        <begin position="452"/>
        <end position="584"/>
    </location>
</feature>
<name>A0ABD3R8S0_9STRA</name>
<comment type="subcellular location">
    <subcellularLocation>
        <location evidence="1">Nucleus</location>
    </subcellularLocation>
</comment>
<feature type="compositionally biased region" description="Pro residues" evidence="5">
    <location>
        <begin position="20"/>
        <end position="29"/>
    </location>
</feature>
<accession>A0ABD3R8S0</accession>
<evidence type="ECO:0000259" key="7">
    <source>
        <dbReference type="Pfam" id="PF11732"/>
    </source>
</evidence>
<evidence type="ECO:0000256" key="5">
    <source>
        <dbReference type="SAM" id="MobiDB-lite"/>
    </source>
</evidence>
<dbReference type="PANTHER" id="PTHR21597">
    <property type="entry name" value="THO2 PROTEIN"/>
    <property type="match status" value="1"/>
</dbReference>
<evidence type="ECO:0000256" key="1">
    <source>
        <dbReference type="ARBA" id="ARBA00004123"/>
    </source>
</evidence>
<gene>
    <name evidence="9" type="ORF">ACHAXA_007874</name>
</gene>
<protein>
    <recommendedName>
        <fullName evidence="3">THO complex subunit 2</fullName>
    </recommendedName>
</protein>